<accession>A0ABT3X1P3</accession>
<evidence type="ECO:0000313" key="1">
    <source>
        <dbReference type="EMBL" id="MCX7569692.1"/>
    </source>
</evidence>
<dbReference type="Proteomes" id="UP001208017">
    <property type="component" value="Unassembled WGS sequence"/>
</dbReference>
<evidence type="ECO:0008006" key="3">
    <source>
        <dbReference type="Google" id="ProtNLM"/>
    </source>
</evidence>
<evidence type="ECO:0000313" key="2">
    <source>
        <dbReference type="Proteomes" id="UP001208017"/>
    </source>
</evidence>
<organism evidence="1 2">
    <name type="scientific">Tumebacillus lacus</name>
    <dbReference type="NCBI Taxonomy" id="2995335"/>
    <lineage>
        <taxon>Bacteria</taxon>
        <taxon>Bacillati</taxon>
        <taxon>Bacillota</taxon>
        <taxon>Bacilli</taxon>
        <taxon>Bacillales</taxon>
        <taxon>Alicyclobacillaceae</taxon>
        <taxon>Tumebacillus</taxon>
    </lineage>
</organism>
<name>A0ABT3X1P3_9BACL</name>
<dbReference type="EMBL" id="JAPMLT010000002">
    <property type="protein sequence ID" value="MCX7569692.1"/>
    <property type="molecule type" value="Genomic_DNA"/>
</dbReference>
<gene>
    <name evidence="1" type="ORF">OS242_06920</name>
</gene>
<dbReference type="RefSeq" id="WP_267150923.1">
    <property type="nucleotide sequence ID" value="NZ_JAPMLT010000002.1"/>
</dbReference>
<keyword evidence="2" id="KW-1185">Reference proteome</keyword>
<sequence>MRVWSLLLLATVMITGCGRVPDGQVELIADIATDGQRLIVKNGDAFVWQDAEVVINGEYVYRAELLPRGASALPFSAFITEYGHRVLDSDASLRSVEIRVPDARDGVPGRYKW</sequence>
<proteinExistence type="predicted"/>
<reference evidence="1 2" key="1">
    <citation type="submission" date="2022-11" db="EMBL/GenBank/DDBJ databases">
        <title>Study of microbial diversity in lake waters.</title>
        <authorList>
            <person name="Zhang J."/>
        </authorList>
    </citation>
    <scope>NUCLEOTIDE SEQUENCE [LARGE SCALE GENOMIC DNA]</scope>
    <source>
        <strain evidence="1 2">DT12</strain>
    </source>
</reference>
<protein>
    <recommendedName>
        <fullName evidence="3">Lipoprotein</fullName>
    </recommendedName>
</protein>
<comment type="caution">
    <text evidence="1">The sequence shown here is derived from an EMBL/GenBank/DDBJ whole genome shotgun (WGS) entry which is preliminary data.</text>
</comment>
<dbReference type="PROSITE" id="PS51257">
    <property type="entry name" value="PROKAR_LIPOPROTEIN"/>
    <property type="match status" value="1"/>
</dbReference>